<dbReference type="EMBL" id="AFYH01213184">
    <property type="status" value="NOT_ANNOTATED_CDS"/>
    <property type="molecule type" value="Genomic_DNA"/>
</dbReference>
<dbReference type="InterPro" id="IPR050525">
    <property type="entry name" value="ECM_Assembly_Org"/>
</dbReference>
<evidence type="ECO:0000259" key="8">
    <source>
        <dbReference type="PROSITE" id="PS50234"/>
    </source>
</evidence>
<keyword evidence="5" id="KW-0130">Cell adhesion</keyword>
<evidence type="ECO:0000256" key="7">
    <source>
        <dbReference type="SAM" id="MobiDB-lite"/>
    </source>
</evidence>
<feature type="domain" description="VWFA" evidence="8">
    <location>
        <begin position="409"/>
        <end position="582"/>
    </location>
</feature>
<dbReference type="Ensembl" id="ENSLACT00000005616.1">
    <property type="protein sequence ID" value="ENSLACP00000005567.1"/>
    <property type="gene ID" value="ENSLACG00000004948.1"/>
</dbReference>
<dbReference type="OMA" id="ARECCGV"/>
<dbReference type="Bgee" id="ENSLACG00000004948">
    <property type="expression patterns" value="Expressed in pelvic fin"/>
</dbReference>
<dbReference type="EMBL" id="AFYH01213182">
    <property type="status" value="NOT_ANNOTATED_CDS"/>
    <property type="molecule type" value="Genomic_DNA"/>
</dbReference>
<feature type="compositionally biased region" description="Gly residues" evidence="7">
    <location>
        <begin position="1400"/>
        <end position="1418"/>
    </location>
</feature>
<feature type="compositionally biased region" description="Low complexity" evidence="7">
    <location>
        <begin position="1549"/>
        <end position="1579"/>
    </location>
</feature>
<sequence>ADIVFIVDESSSIGPSDFQKIREFLHSVVSSLETGVDNVRFGVVLYSDEPKVEFHLNTFKSKDSILQHIQTLPYRGGGTNTGAAIDFARENLFTEGAGSRARQGVQQIAVVITDGESLDNVSLPASELRRSGVGIYAVGTTGASLKQLKEIASNPERKYVSTIDSVSQITTGILQNLQDHKDYSLLHISSSFQVHCEIGCVLTEEAVIYFLIDGSRSINSQDFHDMKMFIEEIIKTFKVGSDQVQIGIVQYASSQQSEFSITQYTTKQQLQDVLKNIRQLGHGTNTGRALRYMKLLFQDAARTRPNVPQFLITITDGKSRDAVQEPARDLREDGIVIYAIGLRDAKDKGLLDIAEKPERKFYVNNFDSLNLIKNEVVQEICSSEGSHHGLLNSYSTFFPIGCVLTEEADIYFLIDGSRSINSQNFDDMKMFIEEIIKTFRVGSDQVRIGVVQYAFSQQLEFSITQYTTKQQLQDALKNIRQLGHGTNTGKALRYMKPLFQDVARTRPNVPRFLITITDGKSQDAVQEPARDLREDGIVIYAIGVREAKDTELLDIAEKPERKFYVNNFDSLNLLKNEVVQEICSLEVCKSMEADILFLIDTSETIKEKDFKNMIAFMKSLVMKSDIGPDRVQIGTIQFSDTAQEEFLLNSYTMKTDLQDAIDRIKPLKRGTKTGNALTFTSEYFDISKGGRPNLMQYLIIITDEESQDEVAKPAKALRDKGITIYAIGVQNTNNTQLVEIVGSQDKVYFVEKFDSLKDLEQQILFRICSSEDLCKRTEVADIIFLVDGSDSIKEIHFQSMIKFMEAVVNNTEVAPNRVQFGTIVYGSEPKEQFSLNQYTTKRQVKDAIYKMNRVGGQTYTAEALRFAKDRFSPSFGGRKSNRVSQILMIITDGVATDRVAVPVIARSVREEGIGIYAVGVRGADRQELETIADTKEKVFYVEDFKALGKLHKTINKLLCNESKQACDIEKADIVILMDGSKSISPDNFKLMKKFMKEVVNTFVIDNNRVQVGVAQYSTDRRKEFYLNELDTSNEILNRIDSISQMDQDTYTGEALKFVKKFFEITAKKNKMNETYPNCTAKKKWSLKFPCLQQENAQLQQRGADKSVARGCYPMQCTYAFTVISISPNTFHLNIAKYLKVVHVDAHAVSLRDIIKCCTSFLHVLFKFTTSFYLDFIQSISFINRRKTILICSFFSPSWVVCGGGEERIVSLSRKIDRFLADIGPPTHTHIFSKQCFYCEVAVRTSKKPSTATHKLFNSDDTFKLSEISEVKMLFLILGLKSCSYASLLFLDIGLHGLITVALDGSVNVNEIQQIEFGRGFGYKVPLNIGMQDVSSALYKELDTVVERECCNVICKCIGHEGPRGPWGPPGFKGRPGLHGFPGYPGEEGGIGERGPPGLNGTRGFGGCPGLRGPKGGRGYRGEKGQDGENGLDGIDGEQGDAGLPGTSGERGSPGNSGRKGPRGEPGERGDPGLRGDPGDPGKSNFVHGASGEKGSVGRQGDAGRDGVPGEPGDKGNIGPEGQRGLPGQKGGDGVRGEAGSPGDQGVWGPQGDRGPQGPPGSTGQQGLPGHQGLPGQAGPKGLPGHSGPKGQKGELGDPNVKGELGPAGPRGLPGVDGISGYGPPGRKGQKGELGFPGYPGLQGNKGNAGNPRGRGSKGDRGRRGKAGHSGEQGDPGDLGPPGQRDLPGLQGSPISQHCPFSNVVGTNNKIRRSECPVHPTELVFALDVSSDVTPQAFERMRNIVLSLLEDLEISESNCPTGARVAVVSYNSNTMHLIHFSDFDKKNLLLEAVRRITQSRSSNSRNIGAAMRFVAWNIFKRVRKGYLMRKVAVFLTNGRSREIIPINTAVLEFSALDIIPVVIAFDDVPNVQRAFTADDTGRFRVYDTRELDQRTVIRRVQKCILCYDLCEPDRECQEVSLSPPPVQVNMDIAFVIDSSRNMRNDDFEMVKDFLSTIVDQITITPQPAYSSEGARVALIQHAPPGYIARVGEIPVSVEFDLLKFNNKNLMKRHIQESFRHLEGSSAIGHAIEWTINNVFLTTSRPRNIKVIFAVVAGETSSWDRQKLKEVSLKAKCRGFSMFTLALGRETNDTELEELSSFPLDQHLIQLGKVHVPEMEYAQKFFQAFL</sequence>
<dbReference type="Pfam" id="PF00092">
    <property type="entry name" value="VWA"/>
    <property type="match status" value="8"/>
</dbReference>
<evidence type="ECO:0000313" key="9">
    <source>
        <dbReference type="Ensembl" id="ENSLACP00000005567.1"/>
    </source>
</evidence>
<organism evidence="9 10">
    <name type="scientific">Latimeria chalumnae</name>
    <name type="common">Coelacanth</name>
    <dbReference type="NCBI Taxonomy" id="7897"/>
    <lineage>
        <taxon>Eukaryota</taxon>
        <taxon>Metazoa</taxon>
        <taxon>Chordata</taxon>
        <taxon>Craniata</taxon>
        <taxon>Vertebrata</taxon>
        <taxon>Euteleostomi</taxon>
        <taxon>Coelacanthiformes</taxon>
        <taxon>Coelacanthidae</taxon>
        <taxon>Latimeria</taxon>
    </lineage>
</organism>
<protein>
    <recommendedName>
        <fullName evidence="8">VWFA domain-containing protein</fullName>
    </recommendedName>
</protein>
<dbReference type="EMBL" id="AFYH01213181">
    <property type="status" value="NOT_ANNOTATED_CDS"/>
    <property type="molecule type" value="Genomic_DNA"/>
</dbReference>
<dbReference type="EMBL" id="AFYH01213183">
    <property type="status" value="NOT_ANNOTATED_CDS"/>
    <property type="molecule type" value="Genomic_DNA"/>
</dbReference>
<dbReference type="Gene3D" id="3.40.50.410">
    <property type="entry name" value="von Willebrand factor, type A domain"/>
    <property type="match status" value="8"/>
</dbReference>
<dbReference type="SUPFAM" id="SSF53300">
    <property type="entry name" value="vWA-like"/>
    <property type="match status" value="8"/>
</dbReference>
<dbReference type="PROSITE" id="PS50234">
    <property type="entry name" value="VWFA"/>
    <property type="match status" value="8"/>
</dbReference>
<evidence type="ECO:0000256" key="2">
    <source>
        <dbReference type="ARBA" id="ARBA00022525"/>
    </source>
</evidence>
<evidence type="ECO:0000313" key="10">
    <source>
        <dbReference type="Proteomes" id="UP000008672"/>
    </source>
</evidence>
<reference evidence="9" key="2">
    <citation type="submission" date="2025-08" db="UniProtKB">
        <authorList>
            <consortium name="Ensembl"/>
        </authorList>
    </citation>
    <scope>IDENTIFICATION</scope>
</reference>
<keyword evidence="3" id="KW-0732">Signal</keyword>
<feature type="domain" description="VWFA" evidence="8">
    <location>
        <begin position="1721"/>
        <end position="1903"/>
    </location>
</feature>
<dbReference type="SMART" id="SM00327">
    <property type="entry name" value="VWA"/>
    <property type="match status" value="8"/>
</dbReference>
<reference evidence="10" key="1">
    <citation type="submission" date="2011-08" db="EMBL/GenBank/DDBJ databases">
        <title>The draft genome of Latimeria chalumnae.</title>
        <authorList>
            <person name="Di Palma F."/>
            <person name="Alfoldi J."/>
            <person name="Johnson J."/>
            <person name="Berlin A."/>
            <person name="Gnerre S."/>
            <person name="Jaffe D."/>
            <person name="MacCallum I."/>
            <person name="Young S."/>
            <person name="Walker B.J."/>
            <person name="Lander E."/>
            <person name="Lindblad-Toh K."/>
        </authorList>
    </citation>
    <scope>NUCLEOTIDE SEQUENCE [LARGE SCALE GENOMIC DNA]</scope>
    <source>
        <strain evidence="10">Wild caught</strain>
    </source>
</reference>
<dbReference type="GeneTree" id="ENSGT00940000155619"/>
<proteinExistence type="predicted"/>
<dbReference type="GO" id="GO:0005576">
    <property type="term" value="C:extracellular region"/>
    <property type="evidence" value="ECO:0007669"/>
    <property type="project" value="UniProtKB-SubCell"/>
</dbReference>
<feature type="domain" description="VWFA" evidence="8">
    <location>
        <begin position="781"/>
        <end position="954"/>
    </location>
</feature>
<evidence type="ECO:0000256" key="4">
    <source>
        <dbReference type="ARBA" id="ARBA00022737"/>
    </source>
</evidence>
<dbReference type="CDD" id="cd01450">
    <property type="entry name" value="vWFA_subfamily_ECM"/>
    <property type="match status" value="3"/>
</dbReference>
<dbReference type="HOGENOM" id="CLU_000182_0_0_1"/>
<keyword evidence="6" id="KW-0325">Glycoprotein</keyword>
<feature type="domain" description="VWFA" evidence="8">
    <location>
        <begin position="1930"/>
        <end position="2127"/>
    </location>
</feature>
<keyword evidence="4" id="KW-0677">Repeat</keyword>
<dbReference type="GO" id="GO:0007155">
    <property type="term" value="P:cell adhesion"/>
    <property type="evidence" value="ECO:0007669"/>
    <property type="project" value="UniProtKB-KW"/>
</dbReference>
<dbReference type="FunFam" id="3.40.50.410:FF:000021">
    <property type="entry name" value="Collagen, type VI, alpha 3"/>
    <property type="match status" value="1"/>
</dbReference>
<feature type="domain" description="VWFA" evidence="8">
    <location>
        <begin position="972"/>
        <end position="1058"/>
    </location>
</feature>
<dbReference type="eggNOG" id="KOG3544">
    <property type="taxonomic scope" value="Eukaryota"/>
</dbReference>
<feature type="domain" description="VWFA" evidence="8">
    <location>
        <begin position="594"/>
        <end position="763"/>
    </location>
</feature>
<dbReference type="FunFam" id="3.40.50.410:FF:000004">
    <property type="entry name" value="collagen alpha-6(VI) chain"/>
    <property type="match status" value="5"/>
</dbReference>
<accession>H3A7E6</accession>
<feature type="compositionally biased region" description="Low complexity" evidence="7">
    <location>
        <begin position="1675"/>
        <end position="1691"/>
    </location>
</feature>
<feature type="compositionally biased region" description="Gly residues" evidence="7">
    <location>
        <begin position="1385"/>
        <end position="1394"/>
    </location>
</feature>
<dbReference type="CDD" id="cd01472">
    <property type="entry name" value="vWA_collagen"/>
    <property type="match status" value="5"/>
</dbReference>
<dbReference type="InterPro" id="IPR036465">
    <property type="entry name" value="vWFA_dom_sf"/>
</dbReference>
<dbReference type="EMBL" id="AFYH01213186">
    <property type="status" value="NOT_ANNOTATED_CDS"/>
    <property type="molecule type" value="Genomic_DNA"/>
</dbReference>
<dbReference type="FunFam" id="3.40.50.410:FF:000016">
    <property type="entry name" value="Collagen type VI alpha 3 chain"/>
    <property type="match status" value="1"/>
</dbReference>
<evidence type="ECO:0000256" key="5">
    <source>
        <dbReference type="ARBA" id="ARBA00022889"/>
    </source>
</evidence>
<evidence type="ECO:0000256" key="3">
    <source>
        <dbReference type="ARBA" id="ARBA00022729"/>
    </source>
</evidence>
<dbReference type="InterPro" id="IPR008160">
    <property type="entry name" value="Collagen"/>
</dbReference>
<dbReference type="PRINTS" id="PR00453">
    <property type="entry name" value="VWFADOMAIN"/>
</dbReference>
<name>H3A7E6_LATCH</name>
<dbReference type="InterPro" id="IPR002035">
    <property type="entry name" value="VWF_A"/>
</dbReference>
<evidence type="ECO:0000256" key="1">
    <source>
        <dbReference type="ARBA" id="ARBA00004613"/>
    </source>
</evidence>
<dbReference type="InParanoid" id="H3A7E6"/>
<evidence type="ECO:0000256" key="6">
    <source>
        <dbReference type="ARBA" id="ARBA00023180"/>
    </source>
</evidence>
<keyword evidence="2" id="KW-0964">Secreted</keyword>
<dbReference type="PANTHER" id="PTHR24020">
    <property type="entry name" value="COLLAGEN ALPHA"/>
    <property type="match status" value="1"/>
</dbReference>
<keyword evidence="10" id="KW-1185">Reference proteome</keyword>
<dbReference type="EMBL" id="AFYH01213185">
    <property type="status" value="NOT_ANNOTATED_CDS"/>
    <property type="molecule type" value="Genomic_DNA"/>
</dbReference>
<feature type="domain" description="VWFA" evidence="8">
    <location>
        <begin position="207"/>
        <end position="380"/>
    </location>
</feature>
<reference evidence="9" key="3">
    <citation type="submission" date="2025-09" db="UniProtKB">
        <authorList>
            <consortium name="Ensembl"/>
        </authorList>
    </citation>
    <scope>IDENTIFICATION</scope>
</reference>
<feature type="domain" description="VWFA" evidence="8">
    <location>
        <begin position="2"/>
        <end position="177"/>
    </location>
</feature>
<feature type="compositionally biased region" description="Basic and acidic residues" evidence="7">
    <location>
        <begin position="1461"/>
        <end position="1479"/>
    </location>
</feature>
<feature type="region of interest" description="Disordered" evidence="7">
    <location>
        <begin position="1381"/>
        <end position="1693"/>
    </location>
</feature>
<comment type="subcellular location">
    <subcellularLocation>
        <location evidence="1">Secreted</location>
    </subcellularLocation>
</comment>
<dbReference type="Pfam" id="PF01391">
    <property type="entry name" value="Collagen"/>
    <property type="match status" value="2"/>
</dbReference>
<dbReference type="Proteomes" id="UP000008672">
    <property type="component" value="Unassembled WGS sequence"/>
</dbReference>
<dbReference type="PANTHER" id="PTHR24020:SF86">
    <property type="entry name" value="COLLAGEN, TYPE VI, ALPHA 4"/>
    <property type="match status" value="1"/>
</dbReference>